<evidence type="ECO:0000313" key="2">
    <source>
        <dbReference type="Proteomes" id="UP000188268"/>
    </source>
</evidence>
<comment type="caution">
    <text evidence="1">The sequence shown here is derived from an EMBL/GenBank/DDBJ whole genome shotgun (WGS) entry which is preliminary data.</text>
</comment>
<evidence type="ECO:0000313" key="1">
    <source>
        <dbReference type="EMBL" id="OMO71524.1"/>
    </source>
</evidence>
<proteinExistence type="predicted"/>
<reference evidence="1 2" key="1">
    <citation type="submission" date="2013-09" db="EMBL/GenBank/DDBJ databases">
        <title>Corchorus capsularis genome sequencing.</title>
        <authorList>
            <person name="Alam M."/>
            <person name="Haque M.S."/>
            <person name="Islam M.S."/>
            <person name="Emdad E.M."/>
            <person name="Islam M.M."/>
            <person name="Ahmed B."/>
            <person name="Halim A."/>
            <person name="Hossen Q.M.M."/>
            <person name="Hossain M.Z."/>
            <person name="Ahmed R."/>
            <person name="Khan M.M."/>
            <person name="Islam R."/>
            <person name="Rashid M.M."/>
            <person name="Khan S.A."/>
            <person name="Rahman M.S."/>
            <person name="Alam M."/>
        </authorList>
    </citation>
    <scope>NUCLEOTIDE SEQUENCE [LARGE SCALE GENOMIC DNA]</scope>
    <source>
        <strain evidence="2">cv. CVL-1</strain>
        <tissue evidence="1">Whole seedling</tissue>
    </source>
</reference>
<gene>
    <name evidence="1" type="ORF">CCACVL1_18182</name>
</gene>
<dbReference type="Gramene" id="OMO71524">
    <property type="protein sequence ID" value="OMO71524"/>
    <property type="gene ID" value="CCACVL1_18182"/>
</dbReference>
<protein>
    <submittedName>
        <fullName evidence="1">Uncharacterized protein</fullName>
    </submittedName>
</protein>
<keyword evidence="2" id="KW-1185">Reference proteome</keyword>
<name>A0A1R3HMI1_COCAP</name>
<sequence length="66" mass="7267">MASSSITFKPFLGATKPNSSLSSDLQRLSFSSLHISVKPRTHKKLQWPLHSILMTGGEDIGSRVRT</sequence>
<dbReference type="AlphaFoldDB" id="A0A1R3HMI1"/>
<dbReference type="EMBL" id="AWWV01011587">
    <property type="protein sequence ID" value="OMO71524.1"/>
    <property type="molecule type" value="Genomic_DNA"/>
</dbReference>
<dbReference type="Proteomes" id="UP000188268">
    <property type="component" value="Unassembled WGS sequence"/>
</dbReference>
<accession>A0A1R3HMI1</accession>
<dbReference type="STRING" id="210143.A0A1R3HMI1"/>
<organism evidence="1 2">
    <name type="scientific">Corchorus capsularis</name>
    <name type="common">Jute</name>
    <dbReference type="NCBI Taxonomy" id="210143"/>
    <lineage>
        <taxon>Eukaryota</taxon>
        <taxon>Viridiplantae</taxon>
        <taxon>Streptophyta</taxon>
        <taxon>Embryophyta</taxon>
        <taxon>Tracheophyta</taxon>
        <taxon>Spermatophyta</taxon>
        <taxon>Magnoliopsida</taxon>
        <taxon>eudicotyledons</taxon>
        <taxon>Gunneridae</taxon>
        <taxon>Pentapetalae</taxon>
        <taxon>rosids</taxon>
        <taxon>malvids</taxon>
        <taxon>Malvales</taxon>
        <taxon>Malvaceae</taxon>
        <taxon>Grewioideae</taxon>
        <taxon>Apeibeae</taxon>
        <taxon>Corchorus</taxon>
    </lineage>
</organism>